<keyword evidence="2" id="KW-1185">Reference proteome</keyword>
<organism evidence="1 2">
    <name type="scientific">Eumeta variegata</name>
    <name type="common">Bagworm moth</name>
    <name type="synonym">Eumeta japonica</name>
    <dbReference type="NCBI Taxonomy" id="151549"/>
    <lineage>
        <taxon>Eukaryota</taxon>
        <taxon>Metazoa</taxon>
        <taxon>Ecdysozoa</taxon>
        <taxon>Arthropoda</taxon>
        <taxon>Hexapoda</taxon>
        <taxon>Insecta</taxon>
        <taxon>Pterygota</taxon>
        <taxon>Neoptera</taxon>
        <taxon>Endopterygota</taxon>
        <taxon>Lepidoptera</taxon>
        <taxon>Glossata</taxon>
        <taxon>Ditrysia</taxon>
        <taxon>Tineoidea</taxon>
        <taxon>Psychidae</taxon>
        <taxon>Oiketicinae</taxon>
        <taxon>Eumeta</taxon>
    </lineage>
</organism>
<proteinExistence type="predicted"/>
<name>A0A4C1VF99_EUMVA</name>
<comment type="caution">
    <text evidence="1">The sequence shown here is derived from an EMBL/GenBank/DDBJ whole genome shotgun (WGS) entry which is preliminary data.</text>
</comment>
<sequence length="127" mass="14600">MPDQLRLRDQAVELKTCILYLGRISTVHCVWYLKRTTSSRCDKLHRAGRYDAGRGARAHSFVDADWRQAAAAVVRAAQRQVSKHRILNESVELCLSLSILTVCKEREREKSLQTKCTELDRRTDGRT</sequence>
<protein>
    <submittedName>
        <fullName evidence="1">Uncharacterized protein</fullName>
    </submittedName>
</protein>
<evidence type="ECO:0000313" key="1">
    <source>
        <dbReference type="EMBL" id="GBP37250.1"/>
    </source>
</evidence>
<dbReference type="EMBL" id="BGZK01000331">
    <property type="protein sequence ID" value="GBP37250.1"/>
    <property type="molecule type" value="Genomic_DNA"/>
</dbReference>
<accession>A0A4C1VF99</accession>
<dbReference type="AlphaFoldDB" id="A0A4C1VF99"/>
<evidence type="ECO:0000313" key="2">
    <source>
        <dbReference type="Proteomes" id="UP000299102"/>
    </source>
</evidence>
<dbReference type="Proteomes" id="UP000299102">
    <property type="component" value="Unassembled WGS sequence"/>
</dbReference>
<reference evidence="1 2" key="1">
    <citation type="journal article" date="2019" name="Commun. Biol.">
        <title>The bagworm genome reveals a unique fibroin gene that provides high tensile strength.</title>
        <authorList>
            <person name="Kono N."/>
            <person name="Nakamura H."/>
            <person name="Ohtoshi R."/>
            <person name="Tomita M."/>
            <person name="Numata K."/>
            <person name="Arakawa K."/>
        </authorList>
    </citation>
    <scope>NUCLEOTIDE SEQUENCE [LARGE SCALE GENOMIC DNA]</scope>
</reference>
<gene>
    <name evidence="1" type="ORF">EVAR_35683_1</name>
</gene>